<dbReference type="InterPro" id="IPR006764">
    <property type="entry name" value="SAM_dep_MeTrfase_SAV2177_type"/>
</dbReference>
<keyword evidence="1" id="KW-0808">Transferase</keyword>
<dbReference type="GO" id="GO:0032259">
    <property type="term" value="P:methylation"/>
    <property type="evidence" value="ECO:0007669"/>
    <property type="project" value="UniProtKB-KW"/>
</dbReference>
<organism evidence="1 2">
    <name type="scientific">Amycolatopsis mongoliensis</name>
    <dbReference type="NCBI Taxonomy" id="715475"/>
    <lineage>
        <taxon>Bacteria</taxon>
        <taxon>Bacillati</taxon>
        <taxon>Actinomycetota</taxon>
        <taxon>Actinomycetes</taxon>
        <taxon>Pseudonocardiales</taxon>
        <taxon>Pseudonocardiaceae</taxon>
        <taxon>Amycolatopsis</taxon>
    </lineage>
</organism>
<dbReference type="AlphaFoldDB" id="A0A9Y2K1E4"/>
<keyword evidence="2" id="KW-1185">Reference proteome</keyword>
<dbReference type="EC" id="2.1.1.-" evidence="1"/>
<name>A0A9Y2K1E4_9PSEU</name>
<dbReference type="Gene3D" id="3.40.50.150">
    <property type="entry name" value="Vaccinia Virus protein VP39"/>
    <property type="match status" value="1"/>
</dbReference>
<dbReference type="GO" id="GO:0008168">
    <property type="term" value="F:methyltransferase activity"/>
    <property type="evidence" value="ECO:0007669"/>
    <property type="project" value="UniProtKB-KW"/>
</dbReference>
<sequence>MASFFDGLDLLEPGPTAPHLWWPDGPRLTPLTPVNRTSLCGVARIPG</sequence>
<proteinExistence type="predicted"/>
<reference evidence="1 2" key="1">
    <citation type="submission" date="2023-06" db="EMBL/GenBank/DDBJ databases">
        <authorList>
            <person name="Oyuntsetseg B."/>
            <person name="Kim S.B."/>
        </authorList>
    </citation>
    <scope>NUCLEOTIDE SEQUENCE [LARGE SCALE GENOMIC DNA]</scope>
    <source>
        <strain evidence="1 2">4-36</strain>
    </source>
</reference>
<accession>A0A9Y2K1E4</accession>
<keyword evidence="1" id="KW-0489">Methyltransferase</keyword>
<dbReference type="KEGG" id="amog:QRX60_13050"/>
<gene>
    <name evidence="1" type="ORF">QRX60_13050</name>
</gene>
<evidence type="ECO:0000313" key="1">
    <source>
        <dbReference type="EMBL" id="WIY07342.1"/>
    </source>
</evidence>
<dbReference type="Proteomes" id="UP001239397">
    <property type="component" value="Chromosome"/>
</dbReference>
<dbReference type="Pfam" id="PF04672">
    <property type="entry name" value="Methyltransf_19"/>
    <property type="match status" value="1"/>
</dbReference>
<protein>
    <submittedName>
        <fullName evidence="1">SAM-dependent methyltransferase</fullName>
        <ecNumber evidence="1">2.1.1.-</ecNumber>
    </submittedName>
</protein>
<dbReference type="EMBL" id="CP127295">
    <property type="protein sequence ID" value="WIY07342.1"/>
    <property type="molecule type" value="Genomic_DNA"/>
</dbReference>
<evidence type="ECO:0000313" key="2">
    <source>
        <dbReference type="Proteomes" id="UP001239397"/>
    </source>
</evidence>
<dbReference type="InterPro" id="IPR029063">
    <property type="entry name" value="SAM-dependent_MTases_sf"/>
</dbReference>